<evidence type="ECO:0000256" key="6">
    <source>
        <dbReference type="ARBA" id="ARBA00023237"/>
    </source>
</evidence>
<reference evidence="9 10" key="1">
    <citation type="submission" date="2018-08" db="EMBL/GenBank/DDBJ databases">
        <title>Pallidiluteibacterium maritimus gen. nov., sp. nov., isolated from coastal sediment.</title>
        <authorList>
            <person name="Zhou L.Y."/>
        </authorList>
    </citation>
    <scope>NUCLEOTIDE SEQUENCE [LARGE SCALE GENOMIC DNA]</scope>
    <source>
        <strain evidence="9 10">XSD2</strain>
    </source>
</reference>
<gene>
    <name evidence="9" type="ORF">D1614_00230</name>
</gene>
<comment type="subcellular location">
    <subcellularLocation>
        <location evidence="1 7">Cell outer membrane</location>
        <topology evidence="1 7">Multi-pass membrane protein</topology>
    </subcellularLocation>
</comment>
<dbReference type="SUPFAM" id="SSF49464">
    <property type="entry name" value="Carboxypeptidase regulatory domain-like"/>
    <property type="match status" value="1"/>
</dbReference>
<dbReference type="InterPro" id="IPR008969">
    <property type="entry name" value="CarboxyPept-like_regulatory"/>
</dbReference>
<accession>A0A399T600</accession>
<dbReference type="InterPro" id="IPR036942">
    <property type="entry name" value="Beta-barrel_TonB_sf"/>
</dbReference>
<dbReference type="OrthoDB" id="9768177at2"/>
<evidence type="ECO:0000259" key="8">
    <source>
        <dbReference type="Pfam" id="PF07715"/>
    </source>
</evidence>
<evidence type="ECO:0000256" key="1">
    <source>
        <dbReference type="ARBA" id="ARBA00004571"/>
    </source>
</evidence>
<dbReference type="InterPro" id="IPR039426">
    <property type="entry name" value="TonB-dep_rcpt-like"/>
</dbReference>
<dbReference type="SUPFAM" id="SSF56935">
    <property type="entry name" value="Porins"/>
    <property type="match status" value="1"/>
</dbReference>
<dbReference type="Gene3D" id="2.40.170.20">
    <property type="entry name" value="TonB-dependent receptor, beta-barrel domain"/>
    <property type="match status" value="1"/>
</dbReference>
<dbReference type="AlphaFoldDB" id="A0A399T600"/>
<keyword evidence="5 7" id="KW-0472">Membrane</keyword>
<dbReference type="Gene3D" id="2.60.40.1120">
    <property type="entry name" value="Carboxypeptidase-like, regulatory domain"/>
    <property type="match status" value="1"/>
</dbReference>
<feature type="domain" description="TonB-dependent receptor plug" evidence="8">
    <location>
        <begin position="119"/>
        <end position="225"/>
    </location>
</feature>
<keyword evidence="3 7" id="KW-1134">Transmembrane beta strand</keyword>
<comment type="caution">
    <text evidence="9">The sequence shown here is derived from an EMBL/GenBank/DDBJ whole genome shotgun (WGS) entry which is preliminary data.</text>
</comment>
<evidence type="ECO:0000313" key="9">
    <source>
        <dbReference type="EMBL" id="RIJ50404.1"/>
    </source>
</evidence>
<proteinExistence type="inferred from homology"/>
<evidence type="ECO:0000256" key="2">
    <source>
        <dbReference type="ARBA" id="ARBA00022448"/>
    </source>
</evidence>
<dbReference type="Proteomes" id="UP000265926">
    <property type="component" value="Unassembled WGS sequence"/>
</dbReference>
<evidence type="ECO:0000256" key="7">
    <source>
        <dbReference type="PROSITE-ProRule" id="PRU01360"/>
    </source>
</evidence>
<dbReference type="Pfam" id="PF07715">
    <property type="entry name" value="Plug"/>
    <property type="match status" value="1"/>
</dbReference>
<keyword evidence="2 7" id="KW-0813">Transport</keyword>
<dbReference type="InterPro" id="IPR023997">
    <property type="entry name" value="TonB-dep_OMP_SusC/RagA_CS"/>
</dbReference>
<organism evidence="9 10">
    <name type="scientific">Maribellus luteus</name>
    <dbReference type="NCBI Taxonomy" id="2305463"/>
    <lineage>
        <taxon>Bacteria</taxon>
        <taxon>Pseudomonadati</taxon>
        <taxon>Bacteroidota</taxon>
        <taxon>Bacteroidia</taxon>
        <taxon>Marinilabiliales</taxon>
        <taxon>Prolixibacteraceae</taxon>
        <taxon>Maribellus</taxon>
    </lineage>
</organism>
<evidence type="ECO:0000256" key="3">
    <source>
        <dbReference type="ARBA" id="ARBA00022452"/>
    </source>
</evidence>
<name>A0A399T600_9BACT</name>
<dbReference type="Pfam" id="PF13715">
    <property type="entry name" value="CarbopepD_reg_2"/>
    <property type="match status" value="1"/>
</dbReference>
<evidence type="ECO:0000313" key="10">
    <source>
        <dbReference type="Proteomes" id="UP000265926"/>
    </source>
</evidence>
<sequence>MEKSLKKGVLILFLFLFAGMNMIYAQQKSVTGSVKDESNIPLPGVTVMVKGTTNGTITNTDGTYSINVPGEEAILVFTFIGMKTEEVQVGTQTSINVTLASDVIGLEEVVAIGYGTSKRKDVTGSIAVADLGELRTVPVNNILETVKGSVPGLNVGSTNRAGQVASLSVRGQNSVSAGNNPLIVVDNAIYNGSIGDIANEDIESFTVLKDASAAAVYGARSANGVIIITTKKGKGINGKPQFNANLSYGIINEMKPLEVYDAEGYIKRMLDIRALRGDEADPSKVADYFANQVERDNYLATPDHKPTVADPYSLIRQNGFNKKANFSVANRTENSSYYISTSLTDQQGVIINDKYKNFTGRINMSNDLTDWLNLSINTMYSFRDFSGSSPAQSSTVGISPYASVYNEDGSYTQFPQQTTSYISPFWMIATSDVDHSHNLNAVVKATVKVPWVKGLTYSSTYSKSMRWQERNEFWDKNTRTGLLAKSTGSRYFGRDVDMLFDNMLSYNRLFADRHSVSATLLYSWEEYNNEFVRGSASQFDNDVLRDYKLGNGVVQTIDTGGGERGSIGQMARVNYSFDEKYGITGTVRRDGFSAFSKNKKWGVFPSVAVNWNISKESFMENISFLDNLGIRASYGSNGNQSITPYSTLAKVGTGKYLYEGDDTYSITQGITSFALNDLSWETTTGFNLGLNFGVLNNRLTGAIDMYKSNTTDQLFSLSLPYITGGSSIIDNLGDIENKGIEIELHSVNVQKGDFQWNSDFAFSLNRNKVITIYGEDDDGDGIEDDLISSNIFIGKSLGQIYTYRVIGMWQQEDVDNGTIRTGMNPGTYKLEDLPNEDGEYDDKITSENDRQHIGNSKANFRWSLNNNFTYKNFSLMVYLYSIWGGNDWFLSGANTPQRDPFPYREDVNKVVYDYWALDNTDAEFPRPDENSKATVRGTKYYDRSFIKLQKVAVSYDASDWISSKSFIKGLTLSVSGDNLATYAPHWVGLDPETGQGLNDSAVPSLQSFIFTTAIKF</sequence>
<evidence type="ECO:0000256" key="5">
    <source>
        <dbReference type="ARBA" id="ARBA00023136"/>
    </source>
</evidence>
<protein>
    <submittedName>
        <fullName evidence="9">SusC/RagA family TonB-linked outer membrane protein</fullName>
    </submittedName>
</protein>
<dbReference type="NCBIfam" id="TIGR04057">
    <property type="entry name" value="SusC_RagA_signa"/>
    <property type="match status" value="1"/>
</dbReference>
<dbReference type="PROSITE" id="PS52016">
    <property type="entry name" value="TONB_DEPENDENT_REC_3"/>
    <property type="match status" value="1"/>
</dbReference>
<dbReference type="InterPro" id="IPR023996">
    <property type="entry name" value="TonB-dep_OMP_SusC/RagA"/>
</dbReference>
<keyword evidence="10" id="KW-1185">Reference proteome</keyword>
<dbReference type="RefSeq" id="WP_119435874.1">
    <property type="nucleotide sequence ID" value="NZ_QWGR01000001.1"/>
</dbReference>
<dbReference type="GO" id="GO:0009279">
    <property type="term" value="C:cell outer membrane"/>
    <property type="evidence" value="ECO:0007669"/>
    <property type="project" value="UniProtKB-SubCell"/>
</dbReference>
<dbReference type="Gene3D" id="2.170.130.10">
    <property type="entry name" value="TonB-dependent receptor, plug domain"/>
    <property type="match status" value="1"/>
</dbReference>
<dbReference type="EMBL" id="QWGR01000001">
    <property type="protein sequence ID" value="RIJ50404.1"/>
    <property type="molecule type" value="Genomic_DNA"/>
</dbReference>
<evidence type="ECO:0000256" key="4">
    <source>
        <dbReference type="ARBA" id="ARBA00022692"/>
    </source>
</evidence>
<keyword evidence="6 7" id="KW-0998">Cell outer membrane</keyword>
<dbReference type="InterPro" id="IPR012910">
    <property type="entry name" value="Plug_dom"/>
</dbReference>
<comment type="similarity">
    <text evidence="7">Belongs to the TonB-dependent receptor family.</text>
</comment>
<dbReference type="InterPro" id="IPR037066">
    <property type="entry name" value="Plug_dom_sf"/>
</dbReference>
<keyword evidence="4 7" id="KW-0812">Transmembrane</keyword>
<dbReference type="NCBIfam" id="TIGR04056">
    <property type="entry name" value="OMP_RagA_SusC"/>
    <property type="match status" value="1"/>
</dbReference>
<dbReference type="FunFam" id="2.60.40.1120:FF:000003">
    <property type="entry name" value="Outer membrane protein Omp121"/>
    <property type="match status" value="1"/>
</dbReference>